<evidence type="ECO:0000259" key="1">
    <source>
        <dbReference type="Pfam" id="PF04149"/>
    </source>
</evidence>
<sequence length="62" mass="6754">MINWRKSSHSGGLNDDACVELADLASGVGVRDSRNPAGPRLEFDRAIFDRLLRAVKRGDLAS</sequence>
<evidence type="ECO:0000313" key="2">
    <source>
        <dbReference type="EMBL" id="MBW8481399.1"/>
    </source>
</evidence>
<organism evidence="2 3">
    <name type="scientific">Actinomadura parmotrematis</name>
    <dbReference type="NCBI Taxonomy" id="2864039"/>
    <lineage>
        <taxon>Bacteria</taxon>
        <taxon>Bacillati</taxon>
        <taxon>Actinomycetota</taxon>
        <taxon>Actinomycetes</taxon>
        <taxon>Streptosporangiales</taxon>
        <taxon>Thermomonosporaceae</taxon>
        <taxon>Actinomadura</taxon>
    </lineage>
</organism>
<dbReference type="Proteomes" id="UP000774570">
    <property type="component" value="Unassembled WGS sequence"/>
</dbReference>
<dbReference type="EMBL" id="JAIBOA010000002">
    <property type="protein sequence ID" value="MBW8481399.1"/>
    <property type="molecule type" value="Genomic_DNA"/>
</dbReference>
<comment type="caution">
    <text evidence="2">The sequence shown here is derived from an EMBL/GenBank/DDBJ whole genome shotgun (WGS) entry which is preliminary data.</text>
</comment>
<proteinExistence type="predicted"/>
<dbReference type="InterPro" id="IPR007278">
    <property type="entry name" value="DUF397"/>
</dbReference>
<dbReference type="RefSeq" id="WP_220163111.1">
    <property type="nucleotide sequence ID" value="NZ_JAIBOA010000002.1"/>
</dbReference>
<evidence type="ECO:0000313" key="3">
    <source>
        <dbReference type="Proteomes" id="UP000774570"/>
    </source>
</evidence>
<reference evidence="2 3" key="1">
    <citation type="submission" date="2021-07" db="EMBL/GenBank/DDBJ databases">
        <title>Actinomadura sp. PM05-2 isolated from lichen.</title>
        <authorList>
            <person name="Somphong A."/>
            <person name="Phongsopitanun W."/>
            <person name="Tanasupawat S."/>
            <person name="Peongsungnone V."/>
        </authorList>
    </citation>
    <scope>NUCLEOTIDE SEQUENCE [LARGE SCALE GENOMIC DNA]</scope>
    <source>
        <strain evidence="2 3">PM05-2</strain>
    </source>
</reference>
<name>A0ABS7FM10_9ACTN</name>
<gene>
    <name evidence="2" type="ORF">K1Y72_03375</name>
</gene>
<protein>
    <submittedName>
        <fullName evidence="2">DUF397 domain-containing protein</fullName>
    </submittedName>
</protein>
<dbReference type="Pfam" id="PF04149">
    <property type="entry name" value="DUF397"/>
    <property type="match status" value="1"/>
</dbReference>
<feature type="domain" description="DUF397" evidence="1">
    <location>
        <begin position="3"/>
        <end position="56"/>
    </location>
</feature>
<accession>A0ABS7FM10</accession>
<keyword evidence="3" id="KW-1185">Reference proteome</keyword>